<evidence type="ECO:0000256" key="10">
    <source>
        <dbReference type="ARBA" id="ARBA00023303"/>
    </source>
</evidence>
<evidence type="ECO:0000313" key="15">
    <source>
        <dbReference type="Proteomes" id="UP000784294"/>
    </source>
</evidence>
<dbReference type="AlphaFoldDB" id="A0A3S5A8G5"/>
<dbReference type="PRINTS" id="PR01078">
    <property type="entry name" value="AMINACHANNEL"/>
</dbReference>
<name>A0A3S5A8G5_9PLAT</name>
<dbReference type="GO" id="GO:0005886">
    <property type="term" value="C:plasma membrane"/>
    <property type="evidence" value="ECO:0007669"/>
    <property type="project" value="TreeGrafter"/>
</dbReference>
<evidence type="ECO:0000256" key="3">
    <source>
        <dbReference type="ARBA" id="ARBA00022461"/>
    </source>
</evidence>
<dbReference type="PANTHER" id="PTHR11690">
    <property type="entry name" value="AMILORIDE-SENSITIVE SODIUM CHANNEL-RELATED"/>
    <property type="match status" value="1"/>
</dbReference>
<keyword evidence="6" id="KW-0915">Sodium</keyword>
<keyword evidence="5 13" id="KW-1133">Transmembrane helix</keyword>
<feature type="region of interest" description="Disordered" evidence="12">
    <location>
        <begin position="1"/>
        <end position="65"/>
    </location>
</feature>
<evidence type="ECO:0000256" key="4">
    <source>
        <dbReference type="ARBA" id="ARBA00022692"/>
    </source>
</evidence>
<dbReference type="EMBL" id="CAAALY010033213">
    <property type="protein sequence ID" value="VEL17570.1"/>
    <property type="molecule type" value="Genomic_DNA"/>
</dbReference>
<evidence type="ECO:0000256" key="2">
    <source>
        <dbReference type="ARBA" id="ARBA00022448"/>
    </source>
</evidence>
<keyword evidence="4 11" id="KW-0812">Transmembrane</keyword>
<feature type="compositionally biased region" description="Basic and acidic residues" evidence="12">
    <location>
        <begin position="10"/>
        <end position="20"/>
    </location>
</feature>
<evidence type="ECO:0000256" key="13">
    <source>
        <dbReference type="SAM" id="Phobius"/>
    </source>
</evidence>
<dbReference type="OrthoDB" id="6021021at2759"/>
<keyword evidence="10 11" id="KW-0407">Ion channel</keyword>
<comment type="similarity">
    <text evidence="11">Belongs to the amiloride-sensitive sodium channel (TC 1.A.6) family.</text>
</comment>
<evidence type="ECO:0000313" key="14">
    <source>
        <dbReference type="EMBL" id="VEL17570.1"/>
    </source>
</evidence>
<feature type="compositionally biased region" description="Polar residues" evidence="12">
    <location>
        <begin position="373"/>
        <end position="393"/>
    </location>
</feature>
<evidence type="ECO:0000256" key="6">
    <source>
        <dbReference type="ARBA" id="ARBA00023053"/>
    </source>
</evidence>
<dbReference type="PANTHER" id="PTHR11690:SF248">
    <property type="entry name" value="PICKPOCKET 17, ISOFORM A"/>
    <property type="match status" value="1"/>
</dbReference>
<comment type="subcellular location">
    <subcellularLocation>
        <location evidence="1">Membrane</location>
        <topology evidence="1">Multi-pass membrane protein</topology>
    </subcellularLocation>
</comment>
<sequence>MKMRVEQNGTDEKRWEDKNNDASGQNFSKEQQIPSETTFNPADRSSFYNHAGSEGSQSSQMHACLTSPSKHAIEHVDPFSPTCVRQPLALPPRPDSVSKVQSISHQSIPPVPPNMPVSSPDNSCPPANRYANMSKSSRPICGTATGSWLPNSIMQPLAALNSRTSMDAEIRASLGLAMLHFSRRTTMHGVAHIAQARNNRGRLFWLAIMLAASVGFLINLISIVDKYWSVPILTNTLHESEGFQFPDITICNLNPIYLPPEDTPEYREMLESLRAFQRLQKRKSVLRNRMSRDKQQYTEPARRVRRQASGSTNKTAFQHAEEWQVSENTSSPRSDHTLLEESTTDLEELFRRLQALSRSSGKDLLRHRRSGALETNDNPSEPTKVTQMSGNSSDTHDWNVKGDRMRFVDKETNEAEREKSEELGLIMDKMTGFVHTNFVDWMYTQGKKFSHPAWSFIRHCKFHRDDCNYSHFYEQNIWPYGNCFTFNPELAKYTRIINKNITLNGFLPNFEVGLLILVSISTIFYPKKELN</sequence>
<keyword evidence="7 11" id="KW-0406">Ion transport</keyword>
<keyword evidence="15" id="KW-1185">Reference proteome</keyword>
<dbReference type="InterPro" id="IPR001873">
    <property type="entry name" value="ENaC"/>
</dbReference>
<comment type="caution">
    <text evidence="14">The sequence shown here is derived from an EMBL/GenBank/DDBJ whole genome shotgun (WGS) entry which is preliminary data.</text>
</comment>
<protein>
    <submittedName>
        <fullName evidence="14">Uncharacterized protein</fullName>
    </submittedName>
</protein>
<keyword evidence="9 11" id="KW-0739">Sodium transport</keyword>
<feature type="transmembrane region" description="Helical" evidence="13">
    <location>
        <begin position="203"/>
        <end position="224"/>
    </location>
</feature>
<keyword evidence="2 11" id="KW-0813">Transport</keyword>
<dbReference type="GO" id="GO:0015280">
    <property type="term" value="F:ligand-gated sodium channel activity"/>
    <property type="evidence" value="ECO:0007669"/>
    <property type="project" value="TreeGrafter"/>
</dbReference>
<feature type="region of interest" description="Disordered" evidence="12">
    <location>
        <begin position="288"/>
        <end position="339"/>
    </location>
</feature>
<feature type="compositionally biased region" description="Polar residues" evidence="12">
    <location>
        <begin position="54"/>
        <end position="65"/>
    </location>
</feature>
<reference evidence="14" key="1">
    <citation type="submission" date="2018-11" db="EMBL/GenBank/DDBJ databases">
        <authorList>
            <consortium name="Pathogen Informatics"/>
        </authorList>
    </citation>
    <scope>NUCLEOTIDE SEQUENCE</scope>
</reference>
<evidence type="ECO:0000256" key="7">
    <source>
        <dbReference type="ARBA" id="ARBA00023065"/>
    </source>
</evidence>
<evidence type="ECO:0000256" key="11">
    <source>
        <dbReference type="RuleBase" id="RU000679"/>
    </source>
</evidence>
<evidence type="ECO:0000256" key="5">
    <source>
        <dbReference type="ARBA" id="ARBA00022989"/>
    </source>
</evidence>
<evidence type="ECO:0000256" key="12">
    <source>
        <dbReference type="SAM" id="MobiDB-lite"/>
    </source>
</evidence>
<keyword evidence="8 13" id="KW-0472">Membrane</keyword>
<dbReference type="Proteomes" id="UP000784294">
    <property type="component" value="Unassembled WGS sequence"/>
</dbReference>
<feature type="compositionally biased region" description="Basic and acidic residues" evidence="12">
    <location>
        <begin position="290"/>
        <end position="302"/>
    </location>
</feature>
<keyword evidence="3 11" id="KW-0894">Sodium channel</keyword>
<evidence type="ECO:0000256" key="8">
    <source>
        <dbReference type="ARBA" id="ARBA00023136"/>
    </source>
</evidence>
<feature type="region of interest" description="Disordered" evidence="12">
    <location>
        <begin position="361"/>
        <end position="399"/>
    </location>
</feature>
<feature type="compositionally biased region" description="Polar residues" evidence="12">
    <location>
        <begin position="21"/>
        <end position="40"/>
    </location>
</feature>
<evidence type="ECO:0000256" key="9">
    <source>
        <dbReference type="ARBA" id="ARBA00023201"/>
    </source>
</evidence>
<dbReference type="Pfam" id="PF00858">
    <property type="entry name" value="ASC"/>
    <property type="match status" value="1"/>
</dbReference>
<gene>
    <name evidence="14" type="ORF">PXEA_LOCUS11010</name>
</gene>
<dbReference type="Gene3D" id="2.60.470.10">
    <property type="entry name" value="Acid-sensing ion channels like domains"/>
    <property type="match status" value="1"/>
</dbReference>
<accession>A0A3S5A8G5</accession>
<evidence type="ECO:0000256" key="1">
    <source>
        <dbReference type="ARBA" id="ARBA00004141"/>
    </source>
</evidence>
<proteinExistence type="inferred from homology"/>
<organism evidence="14 15">
    <name type="scientific">Protopolystoma xenopodis</name>
    <dbReference type="NCBI Taxonomy" id="117903"/>
    <lineage>
        <taxon>Eukaryota</taxon>
        <taxon>Metazoa</taxon>
        <taxon>Spiralia</taxon>
        <taxon>Lophotrochozoa</taxon>
        <taxon>Platyhelminthes</taxon>
        <taxon>Monogenea</taxon>
        <taxon>Polyopisthocotylea</taxon>
        <taxon>Polystomatidea</taxon>
        <taxon>Polystomatidae</taxon>
        <taxon>Protopolystoma</taxon>
    </lineage>
</organism>